<dbReference type="InterPro" id="IPR006574">
    <property type="entry name" value="PRY"/>
</dbReference>
<feature type="domain" description="B box-type" evidence="7">
    <location>
        <begin position="95"/>
        <end position="134"/>
    </location>
</feature>
<dbReference type="Pfam" id="PF00622">
    <property type="entry name" value="SPRY"/>
    <property type="match status" value="1"/>
</dbReference>
<evidence type="ECO:0000256" key="5">
    <source>
        <dbReference type="SAM" id="Coils"/>
    </source>
</evidence>
<name>A0A9D3SBS3_9TELE</name>
<dbReference type="InterPro" id="IPR003613">
    <property type="entry name" value="Ubox_domain"/>
</dbReference>
<dbReference type="PROSITE" id="PS50119">
    <property type="entry name" value="ZF_BBOX"/>
    <property type="match status" value="1"/>
</dbReference>
<comment type="caution">
    <text evidence="9">The sequence shown here is derived from an EMBL/GenBank/DDBJ whole genome shotgun (WGS) entry which is preliminary data.</text>
</comment>
<protein>
    <recommendedName>
        <fullName evidence="11">Zinc-binding protein A33-like</fullName>
    </recommendedName>
</protein>
<dbReference type="AlphaFoldDB" id="A0A9D3SBS3"/>
<dbReference type="GO" id="GO:0016567">
    <property type="term" value="P:protein ubiquitination"/>
    <property type="evidence" value="ECO:0007669"/>
    <property type="project" value="InterPro"/>
</dbReference>
<dbReference type="InterPro" id="IPR050143">
    <property type="entry name" value="TRIM/RBCC"/>
</dbReference>
<dbReference type="SUPFAM" id="SSF49899">
    <property type="entry name" value="Concanavalin A-like lectins/glucanases"/>
    <property type="match status" value="1"/>
</dbReference>
<evidence type="ECO:0000259" key="6">
    <source>
        <dbReference type="PROSITE" id="PS50089"/>
    </source>
</evidence>
<evidence type="ECO:0000256" key="4">
    <source>
        <dbReference type="PROSITE-ProRule" id="PRU00024"/>
    </source>
</evidence>
<feature type="domain" description="B30.2/SPRY" evidence="8">
    <location>
        <begin position="282"/>
        <end position="474"/>
    </location>
</feature>
<dbReference type="Pfam" id="PF13445">
    <property type="entry name" value="zf-RING_UBOX"/>
    <property type="match status" value="1"/>
</dbReference>
<evidence type="ECO:0000256" key="2">
    <source>
        <dbReference type="ARBA" id="ARBA00022771"/>
    </source>
</evidence>
<dbReference type="FunFam" id="2.60.120.920:FF:000004">
    <property type="entry name" value="Butyrophilin subfamily 1 member A1"/>
    <property type="match status" value="1"/>
</dbReference>
<dbReference type="SMART" id="SM00504">
    <property type="entry name" value="Ubox"/>
    <property type="match status" value="1"/>
</dbReference>
<keyword evidence="5" id="KW-0175">Coiled coil</keyword>
<dbReference type="InterPro" id="IPR001870">
    <property type="entry name" value="B30.2/SPRY"/>
</dbReference>
<dbReference type="InterPro" id="IPR003879">
    <property type="entry name" value="Butyrophylin_SPRY"/>
</dbReference>
<dbReference type="InterPro" id="IPR003877">
    <property type="entry name" value="SPRY_dom"/>
</dbReference>
<feature type="coiled-coil region" evidence="5">
    <location>
        <begin position="149"/>
        <end position="197"/>
    </location>
</feature>
<keyword evidence="3" id="KW-0862">Zinc</keyword>
<dbReference type="EMBL" id="JAHKSW010000023">
    <property type="protein sequence ID" value="KAG7317825.1"/>
    <property type="molecule type" value="Genomic_DNA"/>
</dbReference>
<dbReference type="CDD" id="cd12893">
    <property type="entry name" value="SPRY_PRY_TRIM35"/>
    <property type="match status" value="1"/>
</dbReference>
<proteinExistence type="predicted"/>
<evidence type="ECO:0000313" key="10">
    <source>
        <dbReference type="Proteomes" id="UP000824219"/>
    </source>
</evidence>
<keyword evidence="1" id="KW-0479">Metal-binding</keyword>
<evidence type="ECO:0000256" key="3">
    <source>
        <dbReference type="ARBA" id="ARBA00022833"/>
    </source>
</evidence>
<dbReference type="InterPro" id="IPR013083">
    <property type="entry name" value="Znf_RING/FYVE/PHD"/>
</dbReference>
<dbReference type="PROSITE" id="PS50188">
    <property type="entry name" value="B302_SPRY"/>
    <property type="match status" value="1"/>
</dbReference>
<dbReference type="Proteomes" id="UP000824219">
    <property type="component" value="Linkage Group LG23"/>
</dbReference>
<evidence type="ECO:0000313" key="9">
    <source>
        <dbReference type="EMBL" id="KAG7317825.1"/>
    </source>
</evidence>
<dbReference type="SMART" id="SM00336">
    <property type="entry name" value="BBOX"/>
    <property type="match status" value="1"/>
</dbReference>
<evidence type="ECO:0000259" key="8">
    <source>
        <dbReference type="PROSITE" id="PS50188"/>
    </source>
</evidence>
<dbReference type="PRINTS" id="PR01407">
    <property type="entry name" value="BUTYPHLNCDUF"/>
</dbReference>
<dbReference type="PANTHER" id="PTHR24103">
    <property type="entry name" value="E3 UBIQUITIN-PROTEIN LIGASE TRIM"/>
    <property type="match status" value="1"/>
</dbReference>
<evidence type="ECO:0000259" key="7">
    <source>
        <dbReference type="PROSITE" id="PS50119"/>
    </source>
</evidence>
<dbReference type="Gene3D" id="3.30.160.60">
    <property type="entry name" value="Classic Zinc Finger"/>
    <property type="match status" value="1"/>
</dbReference>
<dbReference type="InterPro" id="IPR013320">
    <property type="entry name" value="ConA-like_dom_sf"/>
</dbReference>
<dbReference type="SMART" id="SM00589">
    <property type="entry name" value="PRY"/>
    <property type="match status" value="1"/>
</dbReference>
<dbReference type="PROSITE" id="PS00518">
    <property type="entry name" value="ZF_RING_1"/>
    <property type="match status" value="1"/>
</dbReference>
<dbReference type="SUPFAM" id="SSF57845">
    <property type="entry name" value="B-box zinc-binding domain"/>
    <property type="match status" value="1"/>
</dbReference>
<dbReference type="Gene3D" id="3.30.40.10">
    <property type="entry name" value="Zinc/RING finger domain, C3HC4 (zinc finger)"/>
    <property type="match status" value="1"/>
</dbReference>
<dbReference type="InterPro" id="IPR001841">
    <property type="entry name" value="Znf_RING"/>
</dbReference>
<evidence type="ECO:0008006" key="11">
    <source>
        <dbReference type="Google" id="ProtNLM"/>
    </source>
</evidence>
<keyword evidence="2 4" id="KW-0863">Zinc-finger</keyword>
<evidence type="ECO:0000256" key="1">
    <source>
        <dbReference type="ARBA" id="ARBA00022723"/>
    </source>
</evidence>
<dbReference type="OrthoDB" id="6105938at2759"/>
<dbReference type="Gene3D" id="2.60.120.920">
    <property type="match status" value="1"/>
</dbReference>
<dbReference type="InterPro" id="IPR000315">
    <property type="entry name" value="Znf_B-box"/>
</dbReference>
<dbReference type="SMART" id="SM00184">
    <property type="entry name" value="RING"/>
    <property type="match status" value="1"/>
</dbReference>
<feature type="domain" description="RING-type" evidence="6">
    <location>
        <begin position="23"/>
        <end position="63"/>
    </location>
</feature>
<dbReference type="GO" id="GO:0008270">
    <property type="term" value="F:zinc ion binding"/>
    <property type="evidence" value="ECO:0007669"/>
    <property type="project" value="UniProtKB-KW"/>
</dbReference>
<dbReference type="GO" id="GO:0004842">
    <property type="term" value="F:ubiquitin-protein transferase activity"/>
    <property type="evidence" value="ECO:0007669"/>
    <property type="project" value="InterPro"/>
</dbReference>
<dbReference type="InterPro" id="IPR043136">
    <property type="entry name" value="B30.2/SPRY_sf"/>
</dbReference>
<reference evidence="9 10" key="1">
    <citation type="submission" date="2021-06" db="EMBL/GenBank/DDBJ databases">
        <title>Chromosome-level genome assembly of the red-tail catfish (Hemibagrus wyckioides).</title>
        <authorList>
            <person name="Shao F."/>
        </authorList>
    </citation>
    <scope>NUCLEOTIDE SEQUENCE [LARGE SCALE GENOMIC DNA]</scope>
    <source>
        <strain evidence="9">EC202008001</strain>
        <tissue evidence="9">Blood</tissue>
    </source>
</reference>
<dbReference type="PROSITE" id="PS50089">
    <property type="entry name" value="ZF_RING_2"/>
    <property type="match status" value="1"/>
</dbReference>
<accession>A0A9D3SBS3</accession>
<dbReference type="SUPFAM" id="SSF57850">
    <property type="entry name" value="RING/U-box"/>
    <property type="match status" value="1"/>
</dbReference>
<dbReference type="SMART" id="SM00449">
    <property type="entry name" value="SPRY"/>
    <property type="match status" value="1"/>
</dbReference>
<sequence length="571" mass="65477">MAFAMDEDDIIDRPSLLESDLSCPVCRELYRDPLLLSCGHSFCGDCLERSWQNKRPKNCPVCRKNCDGETPIPNRALKNSTESFQKERTWRHTGAPAVICGLHQRDLQMFCVHDEAPICVECVPMHFGHDVKPIDHGVKYCEDLLNLKINILAEKLESFKKLKKRYNEAVNFIQSQSEEAEKQIRQEFERLHQILKDEESSRILALKKEEEQKKKIMKEKFESISSDITRLTELVQSLRREMSADHLVLLQNYQSLKFRAQWTDEEPQRFPSGALINMASHVGALDYKVWESMRSQVKCFPVLMDPNTISPWLLMSPDYASVKENTERQSVPDNPERFDPCVFVLGSEGFVSGRHRWEVYVGDNPKWVIGVCKESVARKRKFTVTTTAGVWSIGLSKGVYSGLTTPRTPLNVEKRPEKIRVKLNMDKGEVSFWDADSGAHLITYNDEFPSKLFPLFGPGLHKTPMAIQPAKLTKYQWTSREVSLDIVHSRLYETTETYLLNHEEFSHFKDTEDRLTGIQVIKPYHQLLPTASHSDLSAIVSPLTAGQLDSTWLNIQYLSENIFSSQSGGFP</sequence>
<dbReference type="Pfam" id="PF13765">
    <property type="entry name" value="PRY"/>
    <property type="match status" value="1"/>
</dbReference>
<organism evidence="9 10">
    <name type="scientific">Hemibagrus wyckioides</name>
    <dbReference type="NCBI Taxonomy" id="337641"/>
    <lineage>
        <taxon>Eukaryota</taxon>
        <taxon>Metazoa</taxon>
        <taxon>Chordata</taxon>
        <taxon>Craniata</taxon>
        <taxon>Vertebrata</taxon>
        <taxon>Euteleostomi</taxon>
        <taxon>Actinopterygii</taxon>
        <taxon>Neopterygii</taxon>
        <taxon>Teleostei</taxon>
        <taxon>Ostariophysi</taxon>
        <taxon>Siluriformes</taxon>
        <taxon>Bagridae</taxon>
        <taxon>Hemibagrus</taxon>
    </lineage>
</organism>
<dbReference type="Pfam" id="PF00643">
    <property type="entry name" value="zf-B_box"/>
    <property type="match status" value="1"/>
</dbReference>
<keyword evidence="10" id="KW-1185">Reference proteome</keyword>
<gene>
    <name evidence="9" type="ORF">KOW79_018860</name>
</gene>
<dbReference type="InterPro" id="IPR017907">
    <property type="entry name" value="Znf_RING_CS"/>
</dbReference>
<dbReference type="InterPro" id="IPR027370">
    <property type="entry name" value="Znf-RING_euk"/>
</dbReference>